<reference evidence="2" key="1">
    <citation type="journal article" date="2019" name="Sci. Rep.">
        <title>Draft genome of Tanacetum cinerariifolium, the natural source of mosquito coil.</title>
        <authorList>
            <person name="Yamashiro T."/>
            <person name="Shiraishi A."/>
            <person name="Satake H."/>
            <person name="Nakayama K."/>
        </authorList>
    </citation>
    <scope>NUCLEOTIDE SEQUENCE</scope>
</reference>
<sequence length="33" mass="3502">DEAQKSNEDILGAGGEMDDNPQSAETQHRSSSP</sequence>
<feature type="non-terminal residue" evidence="2">
    <location>
        <position position="1"/>
    </location>
</feature>
<dbReference type="AlphaFoldDB" id="A0A699UKM0"/>
<evidence type="ECO:0000256" key="1">
    <source>
        <dbReference type="SAM" id="MobiDB-lite"/>
    </source>
</evidence>
<comment type="caution">
    <text evidence="2">The sequence shown here is derived from an EMBL/GenBank/DDBJ whole genome shotgun (WGS) entry which is preliminary data.</text>
</comment>
<gene>
    <name evidence="2" type="ORF">Tci_892173</name>
</gene>
<accession>A0A699UKM0</accession>
<protein>
    <submittedName>
        <fullName evidence="2">Uncharacterized protein</fullName>
    </submittedName>
</protein>
<evidence type="ECO:0000313" key="2">
    <source>
        <dbReference type="EMBL" id="GFD20204.1"/>
    </source>
</evidence>
<name>A0A699UKM0_TANCI</name>
<feature type="region of interest" description="Disordered" evidence="1">
    <location>
        <begin position="1"/>
        <end position="33"/>
    </location>
</feature>
<organism evidence="2">
    <name type="scientific">Tanacetum cinerariifolium</name>
    <name type="common">Dalmatian daisy</name>
    <name type="synonym">Chrysanthemum cinerariifolium</name>
    <dbReference type="NCBI Taxonomy" id="118510"/>
    <lineage>
        <taxon>Eukaryota</taxon>
        <taxon>Viridiplantae</taxon>
        <taxon>Streptophyta</taxon>
        <taxon>Embryophyta</taxon>
        <taxon>Tracheophyta</taxon>
        <taxon>Spermatophyta</taxon>
        <taxon>Magnoliopsida</taxon>
        <taxon>eudicotyledons</taxon>
        <taxon>Gunneridae</taxon>
        <taxon>Pentapetalae</taxon>
        <taxon>asterids</taxon>
        <taxon>campanulids</taxon>
        <taxon>Asterales</taxon>
        <taxon>Asteraceae</taxon>
        <taxon>Asteroideae</taxon>
        <taxon>Anthemideae</taxon>
        <taxon>Anthemidinae</taxon>
        <taxon>Tanacetum</taxon>
    </lineage>
</organism>
<dbReference type="EMBL" id="BKCJ011320391">
    <property type="protein sequence ID" value="GFD20204.1"/>
    <property type="molecule type" value="Genomic_DNA"/>
</dbReference>
<feature type="compositionally biased region" description="Polar residues" evidence="1">
    <location>
        <begin position="20"/>
        <end position="33"/>
    </location>
</feature>
<proteinExistence type="predicted"/>